<dbReference type="PANTHER" id="PTHR37534">
    <property type="entry name" value="TRANSCRIPTIONAL ACTIVATOR PROTEIN UGA3"/>
    <property type="match status" value="1"/>
</dbReference>
<sequence length="973" mass="108361">MFSKFDSKRSNVLSMKGSRGLDTPVSSKSRSTSVPRSPPETSSLQSSGTKKPPSKRGKSKFGCITCKVRKKKCEGTKPVCRDCRRFNKECVWIDYDTMEVDEIRRLRKKVREQESLNKVRIRRSKGKKSDGMADDDVPKIESPPTSLQIDTEPAKSEAYDIKPTDDEAPGIATSTASLDYVQALREAYPVSTSPPLNFKDDLRGLNLGDIHHNAVVRNRTFLTPDNIRSPSPRAFSPALMELEALDDSTSGGTPSGLLNFLKEVSMFTGSSNNPSPQGDNNTLDEPNKNGDNMVKFSPSFNIPGFLDQVNQMSTSSASQLNQLASAFNATFIPPPQAPPPLLPELDASGHYLYDYYVNTLSQKVSIAPISQNESNSYQKVFLPLAQRDKGVLCGILAWAGFHLGGQWTAEASMYAETAVKLLTQDIDFSGTLPAFHEDRRAILNKLAVILILCGAEICRGDVKYWSVYLNWGWKLLKDNGGITKFDNNKEEHWLITNFAYHDVLASSVNERGTYFPLEIYQKIFKDPQGVSRGNLNPLLGVSKILYRYIAEISSLSLDCKNELDSYYKRQSPKVTPNNFDGISSTSPETNKPFDETGSEVSDHGKVGSILYSITARAKKIEYKIDTAKPDPDDLENLNDFDLEMQLMCFEAYQISCKLFLRQSILKMNPSAIESQILMNDLMKSINLLVETPMQATLVFPLFIAGIHSVAEFDREHMRDILNQMMETYGPWNVQRIKYVMEQLNIKMSDQAVTPNETNANGSESPPSIVVNVDERELNNKTLQHLLKYEWANSGYAFFSDCKYVALVFKGTAPVSNYLCSLKPAQKAVNWLDSFCDHKLTSVDQILDLSSSQIDDMTRSAKGTLEMIHLVTFKGMVEPTVKRINNVGASVHYLSHNDKGKSVIPSMIDPLVSPVNVMLEKAVSKKSPGAERVAEQSSELKRSLKILIKLIKNQEGADESQSIDNTSGENLPAA</sequence>
<dbReference type="Pfam" id="PF11951">
    <property type="entry name" value="Fungal_trans_2"/>
    <property type="match status" value="1"/>
</dbReference>
<dbReference type="Pfam" id="PF17316">
    <property type="entry name" value="Perilipin_2"/>
    <property type="match status" value="1"/>
</dbReference>
<feature type="region of interest" description="Disordered" evidence="3">
    <location>
        <begin position="577"/>
        <end position="601"/>
    </location>
</feature>
<dbReference type="InterPro" id="IPR001138">
    <property type="entry name" value="Zn2Cys6_DnaBD"/>
</dbReference>
<proteinExistence type="predicted"/>
<dbReference type="CDD" id="cd00067">
    <property type="entry name" value="GAL4"/>
    <property type="match status" value="1"/>
</dbReference>
<dbReference type="Proteomes" id="UP000825434">
    <property type="component" value="Chromosome 1"/>
</dbReference>
<evidence type="ECO:0000256" key="3">
    <source>
        <dbReference type="SAM" id="MobiDB-lite"/>
    </source>
</evidence>
<dbReference type="SUPFAM" id="SSF57701">
    <property type="entry name" value="Zn2/Cys6 DNA-binding domain"/>
    <property type="match status" value="1"/>
</dbReference>
<dbReference type="Gene3D" id="4.10.240.10">
    <property type="entry name" value="Zn(2)-C6 fungal-type DNA-binding domain"/>
    <property type="match status" value="1"/>
</dbReference>
<dbReference type="InterPro" id="IPR021858">
    <property type="entry name" value="Fun_TF"/>
</dbReference>
<feature type="compositionally biased region" description="Polar residues" evidence="3">
    <location>
        <begin position="958"/>
        <end position="973"/>
    </location>
</feature>
<feature type="compositionally biased region" description="Polar residues" evidence="3">
    <location>
        <begin position="577"/>
        <end position="589"/>
    </location>
</feature>
<feature type="region of interest" description="Disordered" evidence="3">
    <location>
        <begin position="122"/>
        <end position="155"/>
    </location>
</feature>
<evidence type="ECO:0000313" key="6">
    <source>
        <dbReference type="Proteomes" id="UP000825434"/>
    </source>
</evidence>
<evidence type="ECO:0000256" key="2">
    <source>
        <dbReference type="ARBA" id="ARBA00023242"/>
    </source>
</evidence>
<dbReference type="Pfam" id="PF00172">
    <property type="entry name" value="Zn_clus"/>
    <property type="match status" value="1"/>
</dbReference>
<feature type="domain" description="Zn(2)-C6 fungal-type" evidence="4">
    <location>
        <begin position="62"/>
        <end position="92"/>
    </location>
</feature>
<evidence type="ECO:0000256" key="1">
    <source>
        <dbReference type="ARBA" id="ARBA00004123"/>
    </source>
</evidence>
<organism evidence="5 6">
    <name type="scientific">Candidozyma haemuli</name>
    <dbReference type="NCBI Taxonomy" id="45357"/>
    <lineage>
        <taxon>Eukaryota</taxon>
        <taxon>Fungi</taxon>
        <taxon>Dikarya</taxon>
        <taxon>Ascomycota</taxon>
        <taxon>Saccharomycotina</taxon>
        <taxon>Pichiomycetes</taxon>
        <taxon>Metschnikowiaceae</taxon>
        <taxon>Candidozyma</taxon>
    </lineage>
</organism>
<dbReference type="SMART" id="SM00066">
    <property type="entry name" value="GAL4"/>
    <property type="match status" value="1"/>
</dbReference>
<feature type="region of interest" description="Disordered" evidence="3">
    <location>
        <begin position="1"/>
        <end position="59"/>
    </location>
</feature>
<feature type="compositionally biased region" description="Polar residues" evidence="3">
    <location>
        <begin position="268"/>
        <end position="284"/>
    </location>
</feature>
<feature type="region of interest" description="Disordered" evidence="3">
    <location>
        <begin position="268"/>
        <end position="291"/>
    </location>
</feature>
<evidence type="ECO:0000313" key="5">
    <source>
        <dbReference type="EMBL" id="QWU86282.1"/>
    </source>
</evidence>
<gene>
    <name evidence="5" type="ORF">CA3LBN_000500</name>
</gene>
<reference evidence="5 6" key="1">
    <citation type="submission" date="2021-06" db="EMBL/GenBank/DDBJ databases">
        <title>Candida outbreak in Lebanon.</title>
        <authorList>
            <person name="Finianos M."/>
        </authorList>
    </citation>
    <scope>NUCLEOTIDE SEQUENCE [LARGE SCALE GENOMIC DNA]</scope>
    <source>
        <strain evidence="5">CA3LBN</strain>
    </source>
</reference>
<evidence type="ECO:0000259" key="4">
    <source>
        <dbReference type="PROSITE" id="PS50048"/>
    </source>
</evidence>
<feature type="region of interest" description="Disordered" evidence="3">
    <location>
        <begin position="953"/>
        <end position="973"/>
    </location>
</feature>
<dbReference type="PROSITE" id="PS50048">
    <property type="entry name" value="ZN2_CY6_FUNGAL_2"/>
    <property type="match status" value="1"/>
</dbReference>
<feature type="compositionally biased region" description="Low complexity" evidence="3">
    <location>
        <begin position="24"/>
        <end position="43"/>
    </location>
</feature>
<dbReference type="PROSITE" id="PS00463">
    <property type="entry name" value="ZN2_CY6_FUNGAL_1"/>
    <property type="match status" value="1"/>
</dbReference>
<feature type="compositionally biased region" description="Basic and acidic residues" evidence="3">
    <location>
        <begin position="127"/>
        <end position="139"/>
    </location>
</feature>
<accession>A0ABX8HZY1</accession>
<protein>
    <recommendedName>
        <fullName evidence="4">Zn(2)-C6 fungal-type domain-containing protein</fullName>
    </recommendedName>
</protein>
<keyword evidence="2" id="KW-0539">Nucleus</keyword>
<name>A0ABX8HZY1_9ASCO</name>
<dbReference type="PANTHER" id="PTHR37534:SF7">
    <property type="entry name" value="TRANSCRIPTIONAL ACTIVATOR PROTEIN UGA3"/>
    <property type="match status" value="1"/>
</dbReference>
<comment type="subcellular location">
    <subcellularLocation>
        <location evidence="1">Nucleus</location>
    </subcellularLocation>
</comment>
<dbReference type="EMBL" id="CP076661">
    <property type="protein sequence ID" value="QWU86282.1"/>
    <property type="molecule type" value="Genomic_DNA"/>
</dbReference>
<keyword evidence="6" id="KW-1185">Reference proteome</keyword>
<dbReference type="InterPro" id="IPR036864">
    <property type="entry name" value="Zn2-C6_fun-type_DNA-bd_sf"/>
</dbReference>